<proteinExistence type="predicted"/>
<evidence type="ECO:0000313" key="3">
    <source>
        <dbReference type="Proteomes" id="UP001301769"/>
    </source>
</evidence>
<dbReference type="EMBL" id="MU858051">
    <property type="protein sequence ID" value="KAK4218848.1"/>
    <property type="molecule type" value="Genomic_DNA"/>
</dbReference>
<dbReference type="PANTHER" id="PTHR12242">
    <property type="entry name" value="OS02G0130600 PROTEIN-RELATED"/>
    <property type="match status" value="1"/>
</dbReference>
<dbReference type="Proteomes" id="UP001301769">
    <property type="component" value="Unassembled WGS sequence"/>
</dbReference>
<reference evidence="2" key="1">
    <citation type="journal article" date="2023" name="Mol. Phylogenet. Evol.">
        <title>Genome-scale phylogeny and comparative genomics of the fungal order Sordariales.</title>
        <authorList>
            <person name="Hensen N."/>
            <person name="Bonometti L."/>
            <person name="Westerberg I."/>
            <person name="Brannstrom I.O."/>
            <person name="Guillou S."/>
            <person name="Cros-Aarteil S."/>
            <person name="Calhoun S."/>
            <person name="Haridas S."/>
            <person name="Kuo A."/>
            <person name="Mondo S."/>
            <person name="Pangilinan J."/>
            <person name="Riley R."/>
            <person name="LaButti K."/>
            <person name="Andreopoulos B."/>
            <person name="Lipzen A."/>
            <person name="Chen C."/>
            <person name="Yan M."/>
            <person name="Daum C."/>
            <person name="Ng V."/>
            <person name="Clum A."/>
            <person name="Steindorff A."/>
            <person name="Ohm R.A."/>
            <person name="Martin F."/>
            <person name="Silar P."/>
            <person name="Natvig D.O."/>
            <person name="Lalanne C."/>
            <person name="Gautier V."/>
            <person name="Ament-Velasquez S.L."/>
            <person name="Kruys A."/>
            <person name="Hutchinson M.I."/>
            <person name="Powell A.J."/>
            <person name="Barry K."/>
            <person name="Miller A.N."/>
            <person name="Grigoriev I.V."/>
            <person name="Debuchy R."/>
            <person name="Gladieux P."/>
            <person name="Hiltunen Thoren M."/>
            <person name="Johannesson H."/>
        </authorList>
    </citation>
    <scope>NUCLEOTIDE SEQUENCE</scope>
    <source>
        <strain evidence="2">PSN293</strain>
    </source>
</reference>
<feature type="transmembrane region" description="Helical" evidence="1">
    <location>
        <begin position="115"/>
        <end position="134"/>
    </location>
</feature>
<organism evidence="2 3">
    <name type="scientific">Rhypophila decipiens</name>
    <dbReference type="NCBI Taxonomy" id="261697"/>
    <lineage>
        <taxon>Eukaryota</taxon>
        <taxon>Fungi</taxon>
        <taxon>Dikarya</taxon>
        <taxon>Ascomycota</taxon>
        <taxon>Pezizomycotina</taxon>
        <taxon>Sordariomycetes</taxon>
        <taxon>Sordariomycetidae</taxon>
        <taxon>Sordariales</taxon>
        <taxon>Naviculisporaceae</taxon>
        <taxon>Rhypophila</taxon>
    </lineage>
</organism>
<accession>A0AAN6YI10</accession>
<sequence length="276" mass="31385">MRQRRAFAFGTDAWDPSHRFETSWLLSPWLLFSLRALFCLYIFTTLVFELIFQCVADDEGCKNSNESFSYFTVLTYWGIGFYFLVSSIHTFTYAKTGVPLLDRFPRPLQALHSTLYTTITTFPFIVTIVYWVMLFNGTPYPSTFELWSNVSKHAMNLGFAVFEIFIPRTDTPPVVHVIWLVLILALYLGVAYIKGARTGQYPYNFLNPAKQGAKVAAYVCGIAIGAAVIFGIVWGLIWLRKFVTEKKLGKTGRFSARNKHAEVVDVEMSAAHMASK</sequence>
<evidence type="ECO:0000256" key="1">
    <source>
        <dbReference type="SAM" id="Phobius"/>
    </source>
</evidence>
<keyword evidence="1" id="KW-0472">Membrane</keyword>
<name>A0AAN6YI10_9PEZI</name>
<keyword evidence="1" id="KW-0812">Transmembrane</keyword>
<dbReference type="GO" id="GO:0016020">
    <property type="term" value="C:membrane"/>
    <property type="evidence" value="ECO:0007669"/>
    <property type="project" value="TreeGrafter"/>
</dbReference>
<evidence type="ECO:0000313" key="2">
    <source>
        <dbReference type="EMBL" id="KAK4218848.1"/>
    </source>
</evidence>
<protein>
    <recommendedName>
        <fullName evidence="4">FAR-17a/AIG1-like protein</fullName>
    </recommendedName>
</protein>
<evidence type="ECO:0008006" key="4">
    <source>
        <dbReference type="Google" id="ProtNLM"/>
    </source>
</evidence>
<gene>
    <name evidence="2" type="ORF">QBC37DRAFT_179476</name>
</gene>
<feature type="transmembrane region" description="Helical" evidence="1">
    <location>
        <begin position="177"/>
        <end position="195"/>
    </location>
</feature>
<dbReference type="AlphaFoldDB" id="A0AAN6YI10"/>
<dbReference type="PANTHER" id="PTHR12242:SF1">
    <property type="entry name" value="MYND-TYPE DOMAIN-CONTAINING PROTEIN"/>
    <property type="match status" value="1"/>
</dbReference>
<reference evidence="2" key="2">
    <citation type="submission" date="2023-05" db="EMBL/GenBank/DDBJ databases">
        <authorList>
            <consortium name="Lawrence Berkeley National Laboratory"/>
            <person name="Steindorff A."/>
            <person name="Hensen N."/>
            <person name="Bonometti L."/>
            <person name="Westerberg I."/>
            <person name="Brannstrom I.O."/>
            <person name="Guillou S."/>
            <person name="Cros-Aarteil S."/>
            <person name="Calhoun S."/>
            <person name="Haridas S."/>
            <person name="Kuo A."/>
            <person name="Mondo S."/>
            <person name="Pangilinan J."/>
            <person name="Riley R."/>
            <person name="Labutti K."/>
            <person name="Andreopoulos B."/>
            <person name="Lipzen A."/>
            <person name="Chen C."/>
            <person name="Yanf M."/>
            <person name="Daum C."/>
            <person name="Ng V."/>
            <person name="Clum A."/>
            <person name="Ohm R."/>
            <person name="Martin F."/>
            <person name="Silar P."/>
            <person name="Natvig D."/>
            <person name="Lalanne C."/>
            <person name="Gautier V."/>
            <person name="Ament-Velasquez S.L."/>
            <person name="Kruys A."/>
            <person name="Hutchinson M.I."/>
            <person name="Powell A.J."/>
            <person name="Barry K."/>
            <person name="Miller A.N."/>
            <person name="Grigoriev I.V."/>
            <person name="Debuchy R."/>
            <person name="Gladieux P."/>
            <person name="Thoren M.H."/>
            <person name="Johannesson H."/>
        </authorList>
    </citation>
    <scope>NUCLEOTIDE SEQUENCE</scope>
    <source>
        <strain evidence="2">PSN293</strain>
    </source>
</reference>
<feature type="transmembrane region" description="Helical" evidence="1">
    <location>
        <begin position="215"/>
        <end position="239"/>
    </location>
</feature>
<keyword evidence="1" id="KW-1133">Transmembrane helix</keyword>
<keyword evidence="3" id="KW-1185">Reference proteome</keyword>
<feature type="transmembrane region" description="Helical" evidence="1">
    <location>
        <begin position="68"/>
        <end position="94"/>
    </location>
</feature>
<feature type="transmembrane region" description="Helical" evidence="1">
    <location>
        <begin position="29"/>
        <end position="48"/>
    </location>
</feature>
<comment type="caution">
    <text evidence="2">The sequence shown here is derived from an EMBL/GenBank/DDBJ whole genome shotgun (WGS) entry which is preliminary data.</text>
</comment>